<sequence>MSWLACELHTHTFHSDGKQSLQELAAGAKSLGFDCIALTDHNTMTGLADKEEVERATGISIIPGMEWTTFFGHMVTIGLDRYVDWRPVGPGDLHAGLAKVHDQGGIAGMAHPFRPGSPMCTGCYWEFEVSDWNDIDYIEVWSTTFAPLKNNNARAYRFWTDKLNEGFRLAATSGRDWHHQEPTDEPLSVTYLHLEDSDAPLRDRAIRALSSGRASVTLGPRLDLQISRDGRSFGIGDIVPRFDSSRQPNDQRDAPVLSSSGFFPDLPSRVQVRAAADFAARSGHWELPEQTFTIKLDSNTGVLFEGSLDRDKPLTTAEISPNQLTWLRAELWGIIRGVRTLIAFTNAVYFE</sequence>
<proteinExistence type="predicted"/>
<dbReference type="Pfam" id="PF02811">
    <property type="entry name" value="PHP"/>
    <property type="match status" value="1"/>
</dbReference>
<dbReference type="PANTHER" id="PTHR42924">
    <property type="entry name" value="EXONUCLEASE"/>
    <property type="match status" value="1"/>
</dbReference>
<accession>A0A1B1MXK1</accession>
<dbReference type="RefSeq" id="WP_068694513.1">
    <property type="nucleotide sequence ID" value="NZ_CP014167.1"/>
</dbReference>
<dbReference type="InterPro" id="IPR003141">
    <property type="entry name" value="Pol/His_phosphatase_N"/>
</dbReference>
<dbReference type="GO" id="GO:0035312">
    <property type="term" value="F:5'-3' DNA exonuclease activity"/>
    <property type="evidence" value="ECO:0007669"/>
    <property type="project" value="TreeGrafter"/>
</dbReference>
<evidence type="ECO:0000256" key="1">
    <source>
        <dbReference type="SAM" id="MobiDB-lite"/>
    </source>
</evidence>
<dbReference type="InterPro" id="IPR004013">
    <property type="entry name" value="PHP_dom"/>
</dbReference>
<dbReference type="SMART" id="SM00481">
    <property type="entry name" value="POLIIIAc"/>
    <property type="match status" value="1"/>
</dbReference>
<gene>
    <name evidence="3" type="ORF">AWM70_04385</name>
</gene>
<dbReference type="GO" id="GO:0004534">
    <property type="term" value="F:5'-3' RNA exonuclease activity"/>
    <property type="evidence" value="ECO:0007669"/>
    <property type="project" value="TreeGrafter"/>
</dbReference>
<reference evidence="3 4" key="1">
    <citation type="submission" date="2016-01" db="EMBL/GenBank/DDBJ databases">
        <title>Complete Genome Sequence of Paenibacillus yonginensis DCY84, a novel Plant Growth-Promoting Bacteria with Elicitation of Induced Systemic Resistance.</title>
        <authorList>
            <person name="Kim Y.J."/>
            <person name="Yang D.C."/>
            <person name="Sukweenadhi J."/>
        </authorList>
    </citation>
    <scope>NUCLEOTIDE SEQUENCE [LARGE SCALE GENOMIC DNA]</scope>
    <source>
        <strain evidence="3 4">DCY84</strain>
    </source>
</reference>
<feature type="domain" description="Polymerase/histidinol phosphatase N-terminal" evidence="2">
    <location>
        <begin position="6"/>
        <end position="71"/>
    </location>
</feature>
<dbReference type="Gene3D" id="3.20.20.140">
    <property type="entry name" value="Metal-dependent hydrolases"/>
    <property type="match status" value="1"/>
</dbReference>
<evidence type="ECO:0000313" key="4">
    <source>
        <dbReference type="Proteomes" id="UP000092573"/>
    </source>
</evidence>
<feature type="region of interest" description="Disordered" evidence="1">
    <location>
        <begin position="239"/>
        <end position="258"/>
    </location>
</feature>
<evidence type="ECO:0000313" key="3">
    <source>
        <dbReference type="EMBL" id="ANS73904.1"/>
    </source>
</evidence>
<dbReference type="PANTHER" id="PTHR42924:SF3">
    <property type="entry name" value="POLYMERASE_HISTIDINOL PHOSPHATASE N-TERMINAL DOMAIN-CONTAINING PROTEIN"/>
    <property type="match status" value="1"/>
</dbReference>
<dbReference type="EMBL" id="CP014167">
    <property type="protein sequence ID" value="ANS73904.1"/>
    <property type="molecule type" value="Genomic_DNA"/>
</dbReference>
<dbReference type="KEGG" id="pyg:AWM70_04385"/>
<dbReference type="InterPro" id="IPR016195">
    <property type="entry name" value="Pol/histidinol_Pase-like"/>
</dbReference>
<name>A0A1B1MXK1_9BACL</name>
<evidence type="ECO:0000259" key="2">
    <source>
        <dbReference type="SMART" id="SM00481"/>
    </source>
</evidence>
<dbReference type="SUPFAM" id="SSF89550">
    <property type="entry name" value="PHP domain-like"/>
    <property type="match status" value="1"/>
</dbReference>
<dbReference type="STRING" id="1462996.AWM70_04385"/>
<dbReference type="Proteomes" id="UP000092573">
    <property type="component" value="Chromosome"/>
</dbReference>
<organism evidence="3 4">
    <name type="scientific">Paenibacillus yonginensis</name>
    <dbReference type="NCBI Taxonomy" id="1462996"/>
    <lineage>
        <taxon>Bacteria</taxon>
        <taxon>Bacillati</taxon>
        <taxon>Bacillota</taxon>
        <taxon>Bacilli</taxon>
        <taxon>Bacillales</taxon>
        <taxon>Paenibacillaceae</taxon>
        <taxon>Paenibacillus</taxon>
    </lineage>
</organism>
<keyword evidence="4" id="KW-1185">Reference proteome</keyword>
<dbReference type="InterPro" id="IPR052018">
    <property type="entry name" value="PHP_domain"/>
</dbReference>
<dbReference type="AlphaFoldDB" id="A0A1B1MXK1"/>
<dbReference type="NCBIfam" id="NF038032">
    <property type="entry name" value="CehA_McbA_metalo"/>
    <property type="match status" value="1"/>
</dbReference>
<dbReference type="OrthoDB" id="9804333at2"/>
<protein>
    <submittedName>
        <fullName evidence="3">Histidinol-phosphatase</fullName>
    </submittedName>
</protein>